<gene>
    <name evidence="2" type="ORF">V6R86_06350</name>
</gene>
<dbReference type="EMBL" id="CP145607">
    <property type="protein sequence ID" value="WWM70306.1"/>
    <property type="molecule type" value="Genomic_DNA"/>
</dbReference>
<evidence type="ECO:0000313" key="2">
    <source>
        <dbReference type="EMBL" id="WWM70306.1"/>
    </source>
</evidence>
<keyword evidence="3" id="KW-1185">Reference proteome</keyword>
<feature type="signal peptide" evidence="1">
    <location>
        <begin position="1"/>
        <end position="18"/>
    </location>
</feature>
<dbReference type="RefSeq" id="WP_338502960.1">
    <property type="nucleotide sequence ID" value="NZ_CP145607.1"/>
</dbReference>
<sequence length="179" mass="18465">MFNFAFYALALGVQPVAASQPVVVVPSAPQMIVAPATSNVLRAGAPIPVVLAQALTTKGKNLKVGQRVNLEVAQDVLLNGKVVIPARSPVEGVLTQVRNKGMWGKSGAIYLEMKSVNVNGANIRLRGDMNSRGETGTAGVVGAVVALPIAGFFVTGTSAEMPLGMPGRAFLDQDVTLAG</sequence>
<feature type="chain" id="PRO_5046449472" evidence="1">
    <location>
        <begin position="19"/>
        <end position="179"/>
    </location>
</feature>
<proteinExistence type="predicted"/>
<dbReference type="Proteomes" id="UP001382935">
    <property type="component" value="Chromosome"/>
</dbReference>
<accession>A0ABZ2G3I0</accession>
<evidence type="ECO:0000313" key="3">
    <source>
        <dbReference type="Proteomes" id="UP001382935"/>
    </source>
</evidence>
<keyword evidence="1" id="KW-0732">Signal</keyword>
<evidence type="ECO:0000256" key="1">
    <source>
        <dbReference type="SAM" id="SignalP"/>
    </source>
</evidence>
<reference evidence="2 3" key="1">
    <citation type="submission" date="2024-02" db="EMBL/GenBank/DDBJ databases">
        <title>Full genome sequence of Sphingomonas kaistensis.</title>
        <authorList>
            <person name="Poletto B.L."/>
            <person name="Silva G."/>
            <person name="Galante D."/>
            <person name="Campos K.R."/>
            <person name="Santos M.B.N."/>
            <person name="Sacchi C.T."/>
        </authorList>
    </citation>
    <scope>NUCLEOTIDE SEQUENCE [LARGE SCALE GENOMIC DNA]</scope>
    <source>
        <strain evidence="2 3">MA4R</strain>
    </source>
</reference>
<protein>
    <submittedName>
        <fullName evidence="2">Uncharacterized protein</fullName>
    </submittedName>
</protein>
<organism evidence="2 3">
    <name type="scientific">Sphingomonas kaistensis</name>
    <dbReference type="NCBI Taxonomy" id="298708"/>
    <lineage>
        <taxon>Bacteria</taxon>
        <taxon>Pseudomonadati</taxon>
        <taxon>Pseudomonadota</taxon>
        <taxon>Alphaproteobacteria</taxon>
        <taxon>Sphingomonadales</taxon>
        <taxon>Sphingomonadaceae</taxon>
        <taxon>Sphingomonas</taxon>
    </lineage>
</organism>
<name>A0ABZ2G3I0_9SPHN</name>